<dbReference type="Proteomes" id="UP001417504">
    <property type="component" value="Unassembled WGS sequence"/>
</dbReference>
<keyword evidence="1" id="KW-1133">Transmembrane helix</keyword>
<evidence type="ECO:0000313" key="2">
    <source>
        <dbReference type="EMBL" id="KAK9091333.1"/>
    </source>
</evidence>
<keyword evidence="1" id="KW-0472">Membrane</keyword>
<accession>A0AAP0HJX6</accession>
<proteinExistence type="predicted"/>
<sequence>MLHSFRFLSFLFSVPISPSFPSLFFLFLYVLVKKFLLSSSTLKRKKKHRQNLSLSLSLSLSPLKIPKSHYIDRSRLECSSL</sequence>
<feature type="transmembrane region" description="Helical" evidence="1">
    <location>
        <begin position="20"/>
        <end position="37"/>
    </location>
</feature>
<keyword evidence="3" id="KW-1185">Reference proteome</keyword>
<name>A0AAP0HJX6_9MAGN</name>
<organism evidence="2 3">
    <name type="scientific">Stephania japonica</name>
    <dbReference type="NCBI Taxonomy" id="461633"/>
    <lineage>
        <taxon>Eukaryota</taxon>
        <taxon>Viridiplantae</taxon>
        <taxon>Streptophyta</taxon>
        <taxon>Embryophyta</taxon>
        <taxon>Tracheophyta</taxon>
        <taxon>Spermatophyta</taxon>
        <taxon>Magnoliopsida</taxon>
        <taxon>Ranunculales</taxon>
        <taxon>Menispermaceae</taxon>
        <taxon>Menispermoideae</taxon>
        <taxon>Cissampelideae</taxon>
        <taxon>Stephania</taxon>
    </lineage>
</organism>
<evidence type="ECO:0000256" key="1">
    <source>
        <dbReference type="SAM" id="Phobius"/>
    </source>
</evidence>
<keyword evidence="1" id="KW-0812">Transmembrane</keyword>
<dbReference type="EMBL" id="JBBNAE010000010">
    <property type="protein sequence ID" value="KAK9091333.1"/>
    <property type="molecule type" value="Genomic_DNA"/>
</dbReference>
<evidence type="ECO:0000313" key="3">
    <source>
        <dbReference type="Proteomes" id="UP001417504"/>
    </source>
</evidence>
<dbReference type="AlphaFoldDB" id="A0AAP0HJX6"/>
<comment type="caution">
    <text evidence="2">The sequence shown here is derived from an EMBL/GenBank/DDBJ whole genome shotgun (WGS) entry which is preliminary data.</text>
</comment>
<protein>
    <submittedName>
        <fullName evidence="2">Uncharacterized protein</fullName>
    </submittedName>
</protein>
<gene>
    <name evidence="2" type="ORF">Sjap_024510</name>
</gene>
<reference evidence="2 3" key="1">
    <citation type="submission" date="2024-01" db="EMBL/GenBank/DDBJ databases">
        <title>Genome assemblies of Stephania.</title>
        <authorList>
            <person name="Yang L."/>
        </authorList>
    </citation>
    <scope>NUCLEOTIDE SEQUENCE [LARGE SCALE GENOMIC DNA]</scope>
    <source>
        <strain evidence="2">QJT</strain>
        <tissue evidence="2">Leaf</tissue>
    </source>
</reference>